<comment type="caution">
    <text evidence="3">The sequence shown here is derived from an EMBL/GenBank/DDBJ whole genome shotgun (WGS) entry which is preliminary data.</text>
</comment>
<evidence type="ECO:0000256" key="2">
    <source>
        <dbReference type="SAM" id="SignalP"/>
    </source>
</evidence>
<dbReference type="STRING" id="454136.NIES2119_16735"/>
<accession>A0A1U7IHQ6</accession>
<evidence type="ECO:0000313" key="3">
    <source>
        <dbReference type="EMBL" id="OKH36672.1"/>
    </source>
</evidence>
<sequence length="204" mass="21899">MNTKLIKKGKNLLLTSILAGIWLGNASAMAQQTRPAKQVSDAQVNAMVEALRKAAPQNRANDGMYSEWQVLPGTLAGWTKRCVGRQMTPAEFESDSAAARNTVACVVRREFSRVYASTGNETTAARNFACWWMTGTENGCASGVNAAYAQKVLGFYQQQARTNAPTEKPAATESKPAVTPTTEPTTEGTEEPAATPKPTSINQP</sequence>
<evidence type="ECO:0000313" key="4">
    <source>
        <dbReference type="Proteomes" id="UP000185860"/>
    </source>
</evidence>
<proteinExistence type="predicted"/>
<keyword evidence="2" id="KW-0732">Signal</keyword>
<organism evidence="3 4">
    <name type="scientific">[Phormidium ambiguum] IAM M-71</name>
    <dbReference type="NCBI Taxonomy" id="454136"/>
    <lineage>
        <taxon>Bacteria</taxon>
        <taxon>Bacillati</taxon>
        <taxon>Cyanobacteriota</taxon>
        <taxon>Cyanophyceae</taxon>
        <taxon>Oscillatoriophycideae</taxon>
        <taxon>Aerosakkonematales</taxon>
        <taxon>Aerosakkonemataceae</taxon>
        <taxon>Floridanema</taxon>
    </lineage>
</organism>
<evidence type="ECO:0008006" key="5">
    <source>
        <dbReference type="Google" id="ProtNLM"/>
    </source>
</evidence>
<dbReference type="Proteomes" id="UP000185860">
    <property type="component" value="Unassembled WGS sequence"/>
</dbReference>
<dbReference type="RefSeq" id="WP_073594637.1">
    <property type="nucleotide sequence ID" value="NZ_MRCE01000015.1"/>
</dbReference>
<gene>
    <name evidence="3" type="ORF">NIES2119_16735</name>
</gene>
<name>A0A1U7IHQ6_9CYAN</name>
<feature type="chain" id="PRO_5010572522" description="Transglycosylase SLT domain-containing protein" evidence="2">
    <location>
        <begin position="31"/>
        <end position="204"/>
    </location>
</feature>
<feature type="region of interest" description="Disordered" evidence="1">
    <location>
        <begin position="160"/>
        <end position="204"/>
    </location>
</feature>
<dbReference type="AlphaFoldDB" id="A0A1U7IHQ6"/>
<protein>
    <recommendedName>
        <fullName evidence="5">Transglycosylase SLT domain-containing protein</fullName>
    </recommendedName>
</protein>
<feature type="signal peptide" evidence="2">
    <location>
        <begin position="1"/>
        <end position="30"/>
    </location>
</feature>
<reference evidence="3 4" key="1">
    <citation type="submission" date="2016-11" db="EMBL/GenBank/DDBJ databases">
        <title>Draft Genome Sequences of Nine Cyanobacterial Strains from Diverse Habitats.</title>
        <authorList>
            <person name="Zhu T."/>
            <person name="Hou S."/>
            <person name="Lu X."/>
            <person name="Hess W.R."/>
        </authorList>
    </citation>
    <scope>NUCLEOTIDE SEQUENCE [LARGE SCALE GENOMIC DNA]</scope>
    <source>
        <strain evidence="3 4">IAM M-71</strain>
    </source>
</reference>
<evidence type="ECO:0000256" key="1">
    <source>
        <dbReference type="SAM" id="MobiDB-lite"/>
    </source>
</evidence>
<feature type="compositionally biased region" description="Low complexity" evidence="1">
    <location>
        <begin position="176"/>
        <end position="204"/>
    </location>
</feature>
<dbReference type="EMBL" id="MRCE01000015">
    <property type="protein sequence ID" value="OKH36672.1"/>
    <property type="molecule type" value="Genomic_DNA"/>
</dbReference>